<dbReference type="EMBL" id="CABGGW010000014">
    <property type="protein sequence ID" value="VUS54874.1"/>
    <property type="molecule type" value="Genomic_DNA"/>
</dbReference>
<reference evidence="2 3" key="1">
    <citation type="submission" date="2019-07" db="EMBL/GenBank/DDBJ databases">
        <authorList>
            <person name="Brisse S."/>
            <person name="Rodrigues C."/>
            <person name="Thorpe H."/>
        </authorList>
    </citation>
    <scope>NUCLEOTIDE SEQUENCE [LARGE SCALE GENOMIC DNA]</scope>
    <source>
        <strain evidence="2">SB6422</strain>
    </source>
</reference>
<proteinExistence type="predicted"/>
<gene>
    <name evidence="2" type="ORF">SB6422_05434</name>
</gene>
<organism evidence="2 3">
    <name type="scientific">Klebsiella huaxiensis</name>
    <dbReference type="NCBI Taxonomy" id="2153354"/>
    <lineage>
        <taxon>Bacteria</taxon>
        <taxon>Pseudomonadati</taxon>
        <taxon>Pseudomonadota</taxon>
        <taxon>Gammaproteobacteria</taxon>
        <taxon>Enterobacterales</taxon>
        <taxon>Enterobacteriaceae</taxon>
        <taxon>Klebsiella/Raoultella group</taxon>
        <taxon>Klebsiella</taxon>
    </lineage>
</organism>
<evidence type="ECO:0000259" key="1">
    <source>
        <dbReference type="Pfam" id="PF20247"/>
    </source>
</evidence>
<dbReference type="InterPro" id="IPR046537">
    <property type="entry name" value="DUF6602"/>
</dbReference>
<evidence type="ECO:0000313" key="2">
    <source>
        <dbReference type="EMBL" id="VUS54874.1"/>
    </source>
</evidence>
<dbReference type="Pfam" id="PF20247">
    <property type="entry name" value="DUF6602"/>
    <property type="match status" value="1"/>
</dbReference>
<dbReference type="AlphaFoldDB" id="A0A564JCV1"/>
<dbReference type="CDD" id="cd21173">
    <property type="entry name" value="NucC-like"/>
    <property type="match status" value="1"/>
</dbReference>
<protein>
    <recommendedName>
        <fullName evidence="1">DUF6602 domain-containing protein</fullName>
    </recommendedName>
</protein>
<evidence type="ECO:0000313" key="3">
    <source>
        <dbReference type="Proteomes" id="UP000317374"/>
    </source>
</evidence>
<dbReference type="OrthoDB" id="9110804at2"/>
<feature type="domain" description="DUF6602" evidence="1">
    <location>
        <begin position="21"/>
        <end position="122"/>
    </location>
</feature>
<accession>A0A564JCV1</accession>
<sequence>MSIISEKISSRIKTLKQEFAVNKNVKHQGVKGGLNEEELIKIIKDVIPRKYEISRGIIENSRGEQSNESDIIIYDNEILPPYINNDLAFVPIEAVRYNIEVKSTLTAKELETTIQKFRKFRSIGGKSPTVLFAFSSNAKKSELSRYYDNDTNFLANPAIGALCISDKCYYYKHTEIKYLKDHLSNSDILKSFMNDDNIKISNFTDVIQDTLKNDDILSSLTRSQFALLLQSSIQAKKIVSNFDTKKMTINGINFNEITFKIHQWIGVECNDNDVELSLFSGISNTLSKESFGNYLLNERKAEAKVFSICCEDMWGNLSCQKFDENGLGDEFKNFSFSFESSAEESKITFYFKQNPPQEE</sequence>
<name>A0A564JCV1_9ENTR</name>
<dbReference type="RefSeq" id="WP_142513164.1">
    <property type="nucleotide sequence ID" value="NZ_CABGGW010000014.1"/>
</dbReference>
<dbReference type="Proteomes" id="UP000317374">
    <property type="component" value="Unassembled WGS sequence"/>
</dbReference>